<sequence>MALEHTVAVPGSSLRFSYLKLCSCFDMLPWIIADYAVVKKPTLAFEEHHALTSPVIEKISFRIGYNDPRDLNTFPLE</sequence>
<reference evidence="1 2" key="1">
    <citation type="submission" date="2014-04" db="EMBL/GenBank/DDBJ databases">
        <authorList>
            <consortium name="DOE Joint Genome Institute"/>
            <person name="Kuo A."/>
            <person name="Tarkka M."/>
            <person name="Buscot F."/>
            <person name="Kohler A."/>
            <person name="Nagy L.G."/>
            <person name="Floudas D."/>
            <person name="Copeland A."/>
            <person name="Barry K.W."/>
            <person name="Cichocki N."/>
            <person name="Veneault-Fourrey C."/>
            <person name="LaButti K."/>
            <person name="Lindquist E.A."/>
            <person name="Lipzen A."/>
            <person name="Lundell T."/>
            <person name="Morin E."/>
            <person name="Murat C."/>
            <person name="Sun H."/>
            <person name="Tunlid A."/>
            <person name="Henrissat B."/>
            <person name="Grigoriev I.V."/>
            <person name="Hibbett D.S."/>
            <person name="Martin F."/>
            <person name="Nordberg H.P."/>
            <person name="Cantor M.N."/>
            <person name="Hua S.X."/>
        </authorList>
    </citation>
    <scope>NUCLEOTIDE SEQUENCE [LARGE SCALE GENOMIC DNA]</scope>
    <source>
        <strain evidence="1 2">F 1598</strain>
    </source>
</reference>
<keyword evidence="2" id="KW-1185">Reference proteome</keyword>
<dbReference type="HOGENOM" id="CLU_2638931_0_0_1"/>
<evidence type="ECO:0000313" key="2">
    <source>
        <dbReference type="Proteomes" id="UP000054166"/>
    </source>
</evidence>
<accession>A0A0C3BXW6</accession>
<reference evidence="2" key="2">
    <citation type="submission" date="2015-01" db="EMBL/GenBank/DDBJ databases">
        <title>Evolutionary Origins and Diversification of the Mycorrhizal Mutualists.</title>
        <authorList>
            <consortium name="DOE Joint Genome Institute"/>
            <consortium name="Mycorrhizal Genomics Consortium"/>
            <person name="Kohler A."/>
            <person name="Kuo A."/>
            <person name="Nagy L.G."/>
            <person name="Floudas D."/>
            <person name="Copeland A."/>
            <person name="Barry K.W."/>
            <person name="Cichocki N."/>
            <person name="Veneault-Fourrey C."/>
            <person name="LaButti K."/>
            <person name="Lindquist E.A."/>
            <person name="Lipzen A."/>
            <person name="Lundell T."/>
            <person name="Morin E."/>
            <person name="Murat C."/>
            <person name="Riley R."/>
            <person name="Ohm R."/>
            <person name="Sun H."/>
            <person name="Tunlid A."/>
            <person name="Henrissat B."/>
            <person name="Grigoriev I.V."/>
            <person name="Hibbett D.S."/>
            <person name="Martin F."/>
        </authorList>
    </citation>
    <scope>NUCLEOTIDE SEQUENCE [LARGE SCALE GENOMIC DNA]</scope>
    <source>
        <strain evidence="2">F 1598</strain>
    </source>
</reference>
<proteinExistence type="predicted"/>
<protein>
    <submittedName>
        <fullName evidence="1">Uncharacterized protein</fullName>
    </submittedName>
</protein>
<name>A0A0C3BXW6_PILCF</name>
<gene>
    <name evidence="1" type="ORF">PILCRDRAFT_8037</name>
</gene>
<dbReference type="Proteomes" id="UP000054166">
    <property type="component" value="Unassembled WGS sequence"/>
</dbReference>
<dbReference type="EMBL" id="KN832995">
    <property type="protein sequence ID" value="KIM82192.1"/>
    <property type="molecule type" value="Genomic_DNA"/>
</dbReference>
<dbReference type="InParanoid" id="A0A0C3BXW6"/>
<evidence type="ECO:0000313" key="1">
    <source>
        <dbReference type="EMBL" id="KIM82192.1"/>
    </source>
</evidence>
<dbReference type="AlphaFoldDB" id="A0A0C3BXW6"/>
<organism evidence="1 2">
    <name type="scientific">Piloderma croceum (strain F 1598)</name>
    <dbReference type="NCBI Taxonomy" id="765440"/>
    <lineage>
        <taxon>Eukaryota</taxon>
        <taxon>Fungi</taxon>
        <taxon>Dikarya</taxon>
        <taxon>Basidiomycota</taxon>
        <taxon>Agaricomycotina</taxon>
        <taxon>Agaricomycetes</taxon>
        <taxon>Agaricomycetidae</taxon>
        <taxon>Atheliales</taxon>
        <taxon>Atheliaceae</taxon>
        <taxon>Piloderma</taxon>
    </lineage>
</organism>